<evidence type="ECO:0000256" key="1">
    <source>
        <dbReference type="SAM" id="MobiDB-lite"/>
    </source>
</evidence>
<proteinExistence type="predicted"/>
<dbReference type="EMBL" id="MU154669">
    <property type="protein sequence ID" value="KAF9489486.1"/>
    <property type="molecule type" value="Genomic_DNA"/>
</dbReference>
<reference evidence="2" key="1">
    <citation type="submission" date="2020-11" db="EMBL/GenBank/DDBJ databases">
        <authorList>
            <consortium name="DOE Joint Genome Institute"/>
            <person name="Ahrendt S."/>
            <person name="Riley R."/>
            <person name="Andreopoulos W."/>
            <person name="Labutti K."/>
            <person name="Pangilinan J."/>
            <person name="Ruiz-Duenas F.J."/>
            <person name="Barrasa J.M."/>
            <person name="Sanchez-Garcia M."/>
            <person name="Camarero S."/>
            <person name="Miyauchi S."/>
            <person name="Serrano A."/>
            <person name="Linde D."/>
            <person name="Babiker R."/>
            <person name="Drula E."/>
            <person name="Ayuso-Fernandez I."/>
            <person name="Pacheco R."/>
            <person name="Padilla G."/>
            <person name="Ferreira P."/>
            <person name="Barriuso J."/>
            <person name="Kellner H."/>
            <person name="Castanera R."/>
            <person name="Alfaro M."/>
            <person name="Ramirez L."/>
            <person name="Pisabarro A.G."/>
            <person name="Kuo A."/>
            <person name="Tritt A."/>
            <person name="Lipzen A."/>
            <person name="He G."/>
            <person name="Yan M."/>
            <person name="Ng V."/>
            <person name="Cullen D."/>
            <person name="Martin F."/>
            <person name="Rosso M.-N."/>
            <person name="Henrissat B."/>
            <person name="Hibbett D."/>
            <person name="Martinez A.T."/>
            <person name="Grigoriev I.V."/>
        </authorList>
    </citation>
    <scope>NUCLEOTIDE SEQUENCE</scope>
    <source>
        <strain evidence="2">ATCC 90797</strain>
    </source>
</reference>
<dbReference type="AlphaFoldDB" id="A0A9P6D228"/>
<comment type="caution">
    <text evidence="2">The sequence shown here is derived from an EMBL/GenBank/DDBJ whole genome shotgun (WGS) entry which is preliminary data.</text>
</comment>
<evidence type="ECO:0000313" key="3">
    <source>
        <dbReference type="Proteomes" id="UP000807025"/>
    </source>
</evidence>
<keyword evidence="3" id="KW-1185">Reference proteome</keyword>
<accession>A0A9P6D228</accession>
<sequence>MATSIASARLKDTLQGPHRSWSLGATVSLHALDRCGNERERLFALRKCPKPFRWNLRRPKIRYEMPIELLTILFVLIPCLAHVSPAPICNMRQNHTTCSQSSVTPLASDYRDAAYLLNRSVIQRVKNAIRRRLTSSQLEATLIPNSSCPLLKTAAAYPSPSGDRDQKRTKNSSSRISKHEVSFSTCAMYYSVARTAQSSSSVVISTLPFACRTRAVESTLASPMSASNASPVESLRLGLSWGGRMSRIRRFQIPGPPNQYLMQRDVGRRGGARRLEMTGDGREGGAGWFLFITIINQYPMPLLRYVPASIYTL</sequence>
<dbReference type="Proteomes" id="UP000807025">
    <property type="component" value="Unassembled WGS sequence"/>
</dbReference>
<evidence type="ECO:0000313" key="2">
    <source>
        <dbReference type="EMBL" id="KAF9489486.1"/>
    </source>
</evidence>
<name>A0A9P6D228_PLEER</name>
<protein>
    <submittedName>
        <fullName evidence="2">Uncharacterized protein</fullName>
    </submittedName>
</protein>
<gene>
    <name evidence="2" type="ORF">BDN71DRAFT_1435354</name>
</gene>
<feature type="region of interest" description="Disordered" evidence="1">
    <location>
        <begin position="156"/>
        <end position="176"/>
    </location>
</feature>
<organism evidence="2 3">
    <name type="scientific">Pleurotus eryngii</name>
    <name type="common">Boletus of the steppes</name>
    <dbReference type="NCBI Taxonomy" id="5323"/>
    <lineage>
        <taxon>Eukaryota</taxon>
        <taxon>Fungi</taxon>
        <taxon>Dikarya</taxon>
        <taxon>Basidiomycota</taxon>
        <taxon>Agaricomycotina</taxon>
        <taxon>Agaricomycetes</taxon>
        <taxon>Agaricomycetidae</taxon>
        <taxon>Agaricales</taxon>
        <taxon>Pleurotineae</taxon>
        <taxon>Pleurotaceae</taxon>
        <taxon>Pleurotus</taxon>
    </lineage>
</organism>